<reference evidence="6" key="1">
    <citation type="submission" date="2016-01" db="EMBL/GenBank/DDBJ databases">
        <title>Complete genome sequence of Microbulbifer sp. CCB-MM1, a halophile isolated from Matang Mangrove Forest, Perak.</title>
        <authorList>
            <person name="Moh T.H."/>
            <person name="Dinesh B."/>
            <person name="Lau N.-S."/>
            <person name="Go F."/>
            <person name="Alexander Chong S.-C."/>
        </authorList>
    </citation>
    <scope>NUCLEOTIDE SEQUENCE [LARGE SCALE GENOMIC DNA]</scope>
    <source>
        <strain evidence="6">CCB-MM1</strain>
    </source>
</reference>
<dbReference type="GO" id="GO:1990281">
    <property type="term" value="C:efflux pump complex"/>
    <property type="evidence" value="ECO:0007669"/>
    <property type="project" value="TreeGrafter"/>
</dbReference>
<dbReference type="Proteomes" id="UP000095672">
    <property type="component" value="Chromosome"/>
</dbReference>
<evidence type="ECO:0000313" key="6">
    <source>
        <dbReference type="Proteomes" id="UP000095672"/>
    </source>
</evidence>
<organism evidence="5 6">
    <name type="scientific">Microbulbifer aggregans</name>
    <dbReference type="NCBI Taxonomy" id="1769779"/>
    <lineage>
        <taxon>Bacteria</taxon>
        <taxon>Pseudomonadati</taxon>
        <taxon>Pseudomonadota</taxon>
        <taxon>Gammaproteobacteria</taxon>
        <taxon>Cellvibrionales</taxon>
        <taxon>Microbulbiferaceae</taxon>
        <taxon>Microbulbifer</taxon>
    </lineage>
</organism>
<evidence type="ECO:0000256" key="2">
    <source>
        <dbReference type="SAM" id="Coils"/>
    </source>
</evidence>
<dbReference type="AlphaFoldDB" id="A0A1C9W9D1"/>
<dbReference type="SUPFAM" id="SSF111369">
    <property type="entry name" value="HlyD-like secretion proteins"/>
    <property type="match status" value="1"/>
</dbReference>
<dbReference type="PANTHER" id="PTHR30469">
    <property type="entry name" value="MULTIDRUG RESISTANCE PROTEIN MDTA"/>
    <property type="match status" value="1"/>
</dbReference>
<protein>
    <submittedName>
        <fullName evidence="5">Multidrug resistance protein MdtA</fullName>
    </submittedName>
</protein>
<dbReference type="PATRIC" id="fig|1769779.3.peg.2309"/>
<gene>
    <name evidence="5" type="primary">mdtA_4</name>
    <name evidence="5" type="ORF">AUP74_02315</name>
</gene>
<dbReference type="InterPro" id="IPR058792">
    <property type="entry name" value="Beta-barrel_RND_2"/>
</dbReference>
<dbReference type="InterPro" id="IPR006143">
    <property type="entry name" value="RND_pump_MFP"/>
</dbReference>
<dbReference type="GO" id="GO:0015562">
    <property type="term" value="F:efflux transmembrane transporter activity"/>
    <property type="evidence" value="ECO:0007669"/>
    <property type="project" value="TreeGrafter"/>
</dbReference>
<feature type="domain" description="Multidrug resistance protein MdtA-like barrel-sandwich hybrid" evidence="3">
    <location>
        <begin position="72"/>
        <end position="192"/>
    </location>
</feature>
<dbReference type="InterPro" id="IPR058625">
    <property type="entry name" value="MdtA-like_BSH"/>
</dbReference>
<evidence type="ECO:0000259" key="4">
    <source>
        <dbReference type="Pfam" id="PF25954"/>
    </source>
</evidence>
<feature type="coiled-coil region" evidence="2">
    <location>
        <begin position="113"/>
        <end position="164"/>
    </location>
</feature>
<dbReference type="KEGG" id="micc:AUP74_02315"/>
<dbReference type="EMBL" id="CP014143">
    <property type="protein sequence ID" value="AOS97723.1"/>
    <property type="molecule type" value="Genomic_DNA"/>
</dbReference>
<dbReference type="Gene3D" id="2.40.420.20">
    <property type="match status" value="1"/>
</dbReference>
<dbReference type="NCBIfam" id="TIGR01730">
    <property type="entry name" value="RND_mfp"/>
    <property type="match status" value="1"/>
</dbReference>
<dbReference type="RefSeq" id="WP_158514566.1">
    <property type="nucleotide sequence ID" value="NZ_CP014143.1"/>
</dbReference>
<dbReference type="Gene3D" id="1.10.287.470">
    <property type="entry name" value="Helix hairpin bin"/>
    <property type="match status" value="1"/>
</dbReference>
<proteinExistence type="inferred from homology"/>
<dbReference type="Pfam" id="PF25917">
    <property type="entry name" value="BSH_RND"/>
    <property type="match status" value="1"/>
</dbReference>
<evidence type="ECO:0000259" key="3">
    <source>
        <dbReference type="Pfam" id="PF25917"/>
    </source>
</evidence>
<dbReference type="Gene3D" id="2.40.30.170">
    <property type="match status" value="1"/>
</dbReference>
<dbReference type="FunFam" id="2.40.30.170:FF:000010">
    <property type="entry name" value="Efflux RND transporter periplasmic adaptor subunit"/>
    <property type="match status" value="1"/>
</dbReference>
<feature type="domain" description="CusB-like beta-barrel" evidence="4">
    <location>
        <begin position="206"/>
        <end position="278"/>
    </location>
</feature>
<keyword evidence="6" id="KW-1185">Reference proteome</keyword>
<dbReference type="STRING" id="1769779.AUP74_02315"/>
<accession>A0A1C9W9D1</accession>
<comment type="similarity">
    <text evidence="1">Belongs to the membrane fusion protein (MFP) (TC 8.A.1) family.</text>
</comment>
<sequence>MNSVISLASSFPRSGLLGMAFMMLGTLPGCESRDQAGGDNKKDRAQPVVTQSVDWQPRQVRIEAVGTSRAARSVTLFPEVTGEVVEVTLKAGDRVKAGQTIVQLDDRDQRLAVELARVELRDAERRYGRYQRTRESGSVTESALDDARSAVERARINLNRAEVALDYRSIDAPFDGHIGISDIDPGAQVDPSTEITTIDDRSSLLVSFQIPELFLGQIAEGQAIAVSTWASGSPQHQGEVLEIDSRVNPQTRTFDVRAQVDNTEDRLRPGMSFRITLDLAAGRYPVVPEVALQWGNDGAYVWAVDGGTVSRVPVTVVQRLQGKILVESGALPEGMSVVTEGTQRMREGLPVASIAGL</sequence>
<evidence type="ECO:0000256" key="1">
    <source>
        <dbReference type="ARBA" id="ARBA00009477"/>
    </source>
</evidence>
<dbReference type="Gene3D" id="2.40.50.100">
    <property type="match status" value="1"/>
</dbReference>
<name>A0A1C9W9D1_9GAMM</name>
<dbReference type="Pfam" id="PF25954">
    <property type="entry name" value="Beta-barrel_RND_2"/>
    <property type="match status" value="1"/>
</dbReference>
<keyword evidence="2" id="KW-0175">Coiled coil</keyword>
<dbReference type="OrthoDB" id="9806939at2"/>
<evidence type="ECO:0000313" key="5">
    <source>
        <dbReference type="EMBL" id="AOS97723.1"/>
    </source>
</evidence>
<dbReference type="PANTHER" id="PTHR30469:SF11">
    <property type="entry name" value="BLL4320 PROTEIN"/>
    <property type="match status" value="1"/>
</dbReference>